<dbReference type="EMBL" id="JAUZMY010000018">
    <property type="protein sequence ID" value="MEE2039267.1"/>
    <property type="molecule type" value="Genomic_DNA"/>
</dbReference>
<evidence type="ECO:0000313" key="1">
    <source>
        <dbReference type="EMBL" id="MEE2039267.1"/>
    </source>
</evidence>
<name>A0ABU7KCF3_9ACTN</name>
<reference evidence="1 2" key="1">
    <citation type="submission" date="2023-08" db="EMBL/GenBank/DDBJ databases">
        <authorList>
            <person name="Girao M."/>
            <person name="Carvalho M.F."/>
        </authorList>
    </citation>
    <scope>NUCLEOTIDE SEQUENCE [LARGE SCALE GENOMIC DNA]</scope>
    <source>
        <strain evidence="1 2">CT-R113</strain>
    </source>
</reference>
<gene>
    <name evidence="1" type="ORF">Q8791_18790</name>
</gene>
<organism evidence="1 2">
    <name type="scientific">Nocardiopsis codii</name>
    <dbReference type="NCBI Taxonomy" id="3065942"/>
    <lineage>
        <taxon>Bacteria</taxon>
        <taxon>Bacillati</taxon>
        <taxon>Actinomycetota</taxon>
        <taxon>Actinomycetes</taxon>
        <taxon>Streptosporangiales</taxon>
        <taxon>Nocardiopsidaceae</taxon>
        <taxon>Nocardiopsis</taxon>
    </lineage>
</organism>
<protein>
    <submittedName>
        <fullName evidence="1">Uncharacterized protein</fullName>
    </submittedName>
</protein>
<sequence>MFFRVGRLAAPGDRPVTLVGHSGATGTWLFHCPELDLHLAGTVDQTKGQAVPCRFMVRCLGAWRT</sequence>
<comment type="caution">
    <text evidence="1">The sequence shown here is derived from an EMBL/GenBank/DDBJ whole genome shotgun (WGS) entry which is preliminary data.</text>
</comment>
<keyword evidence="2" id="KW-1185">Reference proteome</keyword>
<proteinExistence type="predicted"/>
<dbReference type="Proteomes" id="UP001356095">
    <property type="component" value="Unassembled WGS sequence"/>
</dbReference>
<accession>A0ABU7KCF3</accession>
<evidence type="ECO:0000313" key="2">
    <source>
        <dbReference type="Proteomes" id="UP001356095"/>
    </source>
</evidence>
<dbReference type="RefSeq" id="WP_330093042.1">
    <property type="nucleotide sequence ID" value="NZ_JAUZMY010000018.1"/>
</dbReference>